<evidence type="ECO:0000259" key="6">
    <source>
        <dbReference type="Pfam" id="PF06271"/>
    </source>
</evidence>
<dbReference type="OrthoDB" id="9787732at2"/>
<keyword evidence="2 5" id="KW-0812">Transmembrane</keyword>
<evidence type="ECO:0000256" key="1">
    <source>
        <dbReference type="ARBA" id="ARBA00004141"/>
    </source>
</evidence>
<keyword evidence="4 5" id="KW-0472">Membrane</keyword>
<feature type="transmembrane region" description="Helical" evidence="5">
    <location>
        <begin position="53"/>
        <end position="72"/>
    </location>
</feature>
<evidence type="ECO:0000313" key="7">
    <source>
        <dbReference type="EMBL" id="KUO14427.1"/>
    </source>
</evidence>
<proteinExistence type="predicted"/>
<dbReference type="GO" id="GO:0016020">
    <property type="term" value="C:membrane"/>
    <property type="evidence" value="ECO:0007669"/>
    <property type="project" value="UniProtKB-SubCell"/>
</dbReference>
<dbReference type="Pfam" id="PF06271">
    <property type="entry name" value="RDD"/>
    <property type="match status" value="1"/>
</dbReference>
<comment type="subcellular location">
    <subcellularLocation>
        <location evidence="1">Membrane</location>
        <topology evidence="1">Multi-pass membrane protein</topology>
    </subcellularLocation>
</comment>
<evidence type="ECO:0000256" key="4">
    <source>
        <dbReference type="ARBA" id="ARBA00023136"/>
    </source>
</evidence>
<dbReference type="STRING" id="909626.AQJ91_46880"/>
<name>A0A101UPH2_9ACTN</name>
<dbReference type="InterPro" id="IPR010432">
    <property type="entry name" value="RDD"/>
</dbReference>
<dbReference type="PANTHER" id="PTHR38480:SF1">
    <property type="entry name" value="SLR0254 PROTEIN"/>
    <property type="match status" value="1"/>
</dbReference>
<dbReference type="EMBL" id="LMXB01000150">
    <property type="protein sequence ID" value="KUO14427.1"/>
    <property type="molecule type" value="Genomic_DNA"/>
</dbReference>
<dbReference type="RefSeq" id="WP_067036073.1">
    <property type="nucleotide sequence ID" value="NZ_KQ949141.1"/>
</dbReference>
<reference evidence="7 8" key="1">
    <citation type="submission" date="2015-10" db="EMBL/GenBank/DDBJ databases">
        <title>Draft genome sequence of Streptomyces sp. RV15, isolated from a marine sponge.</title>
        <authorList>
            <person name="Ruckert C."/>
            <person name="Abdelmohsen U.R."/>
            <person name="Winkler A."/>
            <person name="Hentschel U."/>
            <person name="Kalinowski J."/>
            <person name="Kampfer P."/>
            <person name="Glaeser S."/>
        </authorList>
    </citation>
    <scope>NUCLEOTIDE SEQUENCE [LARGE SCALE GENOMIC DNA]</scope>
    <source>
        <strain evidence="7 8">RV15</strain>
    </source>
</reference>
<protein>
    <recommendedName>
        <fullName evidence="6">RDD domain-containing protein</fullName>
    </recommendedName>
</protein>
<keyword evidence="3 5" id="KW-1133">Transmembrane helix</keyword>
<dbReference type="Proteomes" id="UP000053260">
    <property type="component" value="Unassembled WGS sequence"/>
</dbReference>
<evidence type="ECO:0000256" key="5">
    <source>
        <dbReference type="SAM" id="Phobius"/>
    </source>
</evidence>
<evidence type="ECO:0000256" key="2">
    <source>
        <dbReference type="ARBA" id="ARBA00022692"/>
    </source>
</evidence>
<evidence type="ECO:0000256" key="3">
    <source>
        <dbReference type="ARBA" id="ARBA00022989"/>
    </source>
</evidence>
<dbReference type="AlphaFoldDB" id="A0A101UPH2"/>
<feature type="domain" description="RDD" evidence="6">
    <location>
        <begin position="17"/>
        <end position="137"/>
    </location>
</feature>
<organism evidence="7 8">
    <name type="scientific">Streptomyces dysideae</name>
    <dbReference type="NCBI Taxonomy" id="909626"/>
    <lineage>
        <taxon>Bacteria</taxon>
        <taxon>Bacillati</taxon>
        <taxon>Actinomycetota</taxon>
        <taxon>Actinomycetes</taxon>
        <taxon>Kitasatosporales</taxon>
        <taxon>Streptomycetaceae</taxon>
        <taxon>Streptomyces</taxon>
    </lineage>
</organism>
<evidence type="ECO:0000313" key="8">
    <source>
        <dbReference type="Proteomes" id="UP000053260"/>
    </source>
</evidence>
<sequence>MATALSAHDRLDTEVVGLRVAQYLLDVLISVLIVLPLTLLVGIGAASDSGTTAWVVLAGLLCGLLTLFWYWVLRPVGTGQTWGMRLLGIRVVRTDRSPLTTRAAVARVLLLVIDGLVGLIAMRVSPRRQRLGDVVAGTLVVRDRRAHQAEGCACGAAVGVPGQRENR</sequence>
<comment type="caution">
    <text evidence="7">The sequence shown here is derived from an EMBL/GenBank/DDBJ whole genome shotgun (WGS) entry which is preliminary data.</text>
</comment>
<keyword evidence="8" id="KW-1185">Reference proteome</keyword>
<feature type="transmembrane region" description="Helical" evidence="5">
    <location>
        <begin position="104"/>
        <end position="122"/>
    </location>
</feature>
<feature type="transmembrane region" description="Helical" evidence="5">
    <location>
        <begin position="20"/>
        <end position="41"/>
    </location>
</feature>
<gene>
    <name evidence="7" type="ORF">AQJ91_46880</name>
</gene>
<accession>A0A101UPH2</accession>
<dbReference type="PANTHER" id="PTHR38480">
    <property type="entry name" value="SLR0254 PROTEIN"/>
    <property type="match status" value="1"/>
</dbReference>